<reference evidence="12 13" key="1">
    <citation type="journal article" date="2014" name="BMC Genomics">
        <title>Genome sequencing of four Aureobasidium pullulans varieties: biotechnological potential, stress tolerance, and description of new species.</title>
        <authorList>
            <person name="Gostin Ar C."/>
            <person name="Ohm R.A."/>
            <person name="Kogej T."/>
            <person name="Sonjak S."/>
            <person name="Turk M."/>
            <person name="Zajc J."/>
            <person name="Zalar P."/>
            <person name="Grube M."/>
            <person name="Sun H."/>
            <person name="Han J."/>
            <person name="Sharma A."/>
            <person name="Chiniquy J."/>
            <person name="Ngan C.Y."/>
            <person name="Lipzen A."/>
            <person name="Barry K."/>
            <person name="Grigoriev I.V."/>
            <person name="Gunde-Cimerman N."/>
        </authorList>
    </citation>
    <scope>NUCLEOTIDE SEQUENCE [LARGE SCALE GENOMIC DNA]</scope>
    <source>
        <strain evidence="12 13">EXF-2481</strain>
    </source>
</reference>
<dbReference type="PROSITE" id="PS50893">
    <property type="entry name" value="ABC_TRANSPORTER_2"/>
    <property type="match status" value="2"/>
</dbReference>
<dbReference type="OMA" id="SYIFAKF"/>
<dbReference type="Pfam" id="PF14510">
    <property type="entry name" value="ABC_trans_N"/>
    <property type="match status" value="1"/>
</dbReference>
<evidence type="ECO:0000256" key="7">
    <source>
        <dbReference type="ARBA" id="ARBA00022989"/>
    </source>
</evidence>
<feature type="transmembrane region" description="Helical" evidence="10">
    <location>
        <begin position="1183"/>
        <end position="1210"/>
    </location>
</feature>
<dbReference type="STRING" id="1043005.A0A074YB04"/>
<evidence type="ECO:0000256" key="9">
    <source>
        <dbReference type="SAM" id="MobiDB-lite"/>
    </source>
</evidence>
<sequence length="1435" mass="159739">MRNDLITLTRSATNASYSGIDPSSKDFSLDKWLRAFIKDFDAESVKATRAGIVWRNLSVSGSGAALQLQDTVAGIALKPLATIKSLLSRSGERKHILRNFNGNLKSGELLIVLGRPGSGCSTFLKSLCGETTGLHIDDGSIIHYNGVDQKQMMKEFKGEVVYNQEVDKHFPHLTVGQTLEFAASTRTPSHRIRGMSRKDFSRHTAKVIMSVFGLSHTYNTKVGSDFVRGVSGGERKRVSIAEMALTGSPLGAWDNSTRGLDSATAFKFVNSLRTLANLGGSAHAVAIYQASQQIYELFDKAIVLYEGRCIYYGSAPKARAFFEKQGWQCDQRQTTGDFLTGLTNPSERKVRKGMENKVPRTPEEFEKKWLESSAYKAMVNGIDEHEKSVSGEKMVEAFRENKGEAQADHTRLKSPYMISIPMQIKLNTVRSYQRIWNDLPSTASAILVNVFMALIIGSIFYGTPDATVGFMSKGAVLFFAVLLNALTAMNEINSLYAQRPIVEKHKSYALYHPATEAIAGIVSDIPVKFVTTTVFNLILYFLSGLRREPSQFFIYFLITFIIGQIMSAVFRTLAAVTKTISQAMTLAGIMVLALVIYTGYVLPRPYMKDWFEWIHYLNPIYYAFEILIANEFHGREFTCSQFVPAYPNLVGDQFICSQTGAVAGRRTVSGDSYIQAAYQYSYSHVWRNFGIMIAFLIGFMAMYFVAVEINSSTTSTAEVLVFRKGHAPANLTGQVKEGTNDEEAAPAQGAGSNEHTESDKVDAIPAQKDIFTWRDVVYDIKIKGEPRRLLDHVSGYVKPGTLTALMGVSGAGKTTLLDSLAQRTTMGVITGDMLVNGKPIDASFQRGCGYVQQQDLHLETATVRESLRFSAMLRQPKSVSKQEKYDYVEDVIKMLDMEDFAEAVVGVPGEGLNVEQRKLLTIGVELAAKPKLLLFLDEPTSGLDSQSAWAICAFLRKLADAGQAVLCTIHQPSAVLFQEFDRLLFLAKGGKTVYFGDIGENSRTLLDYFEANGARHCDDEENPAEFMLEIVNAGSSGQGPDWHDVWKKSDEAKDVQKQIDKLHEESSHRAREHEPTPEELSEFAMPLTTQISVVTHRVFQQYWRMPSYILAKWTLGTAAGLFIGFSFYQADSSTQGLQNVIFSAFMVCTIFSSLVQQIMPLFVSQRSLYEVRERPSKAYSWKAFILANIVVEIPYNIVLAVLVFGSYYYAVQGIQTSLQQGMVLLFLIEFFIYAGTFAHLCIVAMPDAQTAAAIVTLLFAMSLLFNGVMQAPDALPGFWIFMYRVSPFTYWIGGIVAAQLHGKAIVCNDVETSIFNPPQGQTCGQYLAAYLTQAPGYLQNPDATNDCAYCALSSADQFLAGSNIYYSQVWRNFGIFWAFVVFNIFAAVFLYWAFRVTNWSPAGLKEKLKGLHWPRHEPLAKNKEGEKQRNVAHPY</sequence>
<feature type="domain" description="ABC transporter" evidence="11">
    <location>
        <begin position="771"/>
        <end position="1014"/>
    </location>
</feature>
<evidence type="ECO:0000256" key="10">
    <source>
        <dbReference type="SAM" id="Phobius"/>
    </source>
</evidence>
<dbReference type="InParanoid" id="A0A074YB04"/>
<feature type="transmembrane region" description="Helical" evidence="10">
    <location>
        <begin position="1375"/>
        <end position="1394"/>
    </location>
</feature>
<dbReference type="InterPro" id="IPR017871">
    <property type="entry name" value="ABC_transporter-like_CS"/>
</dbReference>
<dbReference type="OrthoDB" id="245989at2759"/>
<dbReference type="SUPFAM" id="SSF52540">
    <property type="entry name" value="P-loop containing nucleoside triphosphate hydrolases"/>
    <property type="match status" value="2"/>
</dbReference>
<keyword evidence="4 10" id="KW-0812">Transmembrane</keyword>
<keyword evidence="13" id="KW-1185">Reference proteome</keyword>
<feature type="transmembrane region" description="Helical" evidence="10">
    <location>
        <begin position="475"/>
        <end position="497"/>
    </location>
</feature>
<dbReference type="GO" id="GO:0016020">
    <property type="term" value="C:membrane"/>
    <property type="evidence" value="ECO:0007669"/>
    <property type="project" value="UniProtKB-SubCell"/>
</dbReference>
<dbReference type="InterPro" id="IPR043926">
    <property type="entry name" value="ABCG_dom"/>
</dbReference>
<name>A0A074YB04_AURSE</name>
<evidence type="ECO:0000256" key="1">
    <source>
        <dbReference type="ARBA" id="ARBA00004141"/>
    </source>
</evidence>
<dbReference type="Pfam" id="PF01061">
    <property type="entry name" value="ABC2_membrane"/>
    <property type="match status" value="2"/>
</dbReference>
<dbReference type="Proteomes" id="UP000030641">
    <property type="component" value="Unassembled WGS sequence"/>
</dbReference>
<dbReference type="InterPro" id="IPR034001">
    <property type="entry name" value="ABCG_PDR_1"/>
</dbReference>
<feature type="transmembrane region" description="Helical" evidence="10">
    <location>
        <begin position="443"/>
        <end position="463"/>
    </location>
</feature>
<dbReference type="EMBL" id="KL584760">
    <property type="protein sequence ID" value="KEQ94983.1"/>
    <property type="molecule type" value="Genomic_DNA"/>
</dbReference>
<feature type="transmembrane region" description="Helical" evidence="10">
    <location>
        <begin position="1108"/>
        <end position="1128"/>
    </location>
</feature>
<dbReference type="Pfam" id="PF06422">
    <property type="entry name" value="PDR_CDR"/>
    <property type="match status" value="2"/>
</dbReference>
<dbReference type="InterPro" id="IPR003593">
    <property type="entry name" value="AAA+_ATPase"/>
</dbReference>
<dbReference type="InterPro" id="IPR034003">
    <property type="entry name" value="ABCG_PDR_2"/>
</dbReference>
<dbReference type="Pfam" id="PF00005">
    <property type="entry name" value="ABC_tran"/>
    <property type="match status" value="2"/>
</dbReference>
<feature type="domain" description="ABC transporter" evidence="11">
    <location>
        <begin position="66"/>
        <end position="331"/>
    </location>
</feature>
<feature type="transmembrane region" description="Helical" evidence="10">
    <location>
        <begin position="1140"/>
        <end position="1163"/>
    </location>
</feature>
<dbReference type="SMART" id="SM00382">
    <property type="entry name" value="AAA"/>
    <property type="match status" value="2"/>
</dbReference>
<keyword evidence="3" id="KW-0813">Transport</keyword>
<dbReference type="HOGENOM" id="CLU_000604_35_0_1"/>
<feature type="region of interest" description="Disordered" evidence="9">
    <location>
        <begin position="732"/>
        <end position="761"/>
    </location>
</feature>
<keyword evidence="7 10" id="KW-1133">Transmembrane helix</keyword>
<feature type="transmembrane region" description="Helical" evidence="10">
    <location>
        <begin position="580"/>
        <end position="602"/>
    </location>
</feature>
<feature type="transmembrane region" description="Helical" evidence="10">
    <location>
        <begin position="1281"/>
        <end position="1300"/>
    </location>
</feature>
<feature type="transmembrane region" description="Helical" evidence="10">
    <location>
        <begin position="1222"/>
        <end position="1245"/>
    </location>
</feature>
<comment type="similarity">
    <text evidence="2">Belongs to the ABC transporter superfamily. ABCG family. PDR (TC 3.A.1.205) subfamily.</text>
</comment>
<protein>
    <recommendedName>
        <fullName evidence="11">ABC transporter domain-containing protein</fullName>
    </recommendedName>
</protein>
<dbReference type="CDD" id="cd03233">
    <property type="entry name" value="ABCG_PDR_domain1"/>
    <property type="match status" value="1"/>
</dbReference>
<keyword evidence="6" id="KW-0067">ATP-binding</keyword>
<comment type="subcellular location">
    <subcellularLocation>
        <location evidence="1">Membrane</location>
        <topology evidence="1">Multi-pass membrane protein</topology>
    </subcellularLocation>
</comment>
<keyword evidence="5" id="KW-0547">Nucleotide-binding</keyword>
<evidence type="ECO:0000256" key="4">
    <source>
        <dbReference type="ARBA" id="ARBA00022692"/>
    </source>
</evidence>
<dbReference type="InterPro" id="IPR027417">
    <property type="entry name" value="P-loop_NTPase"/>
</dbReference>
<dbReference type="FunFam" id="3.40.50.300:FF:000054">
    <property type="entry name" value="ABC multidrug transporter atrF"/>
    <property type="match status" value="1"/>
</dbReference>
<evidence type="ECO:0000259" key="11">
    <source>
        <dbReference type="PROSITE" id="PS50893"/>
    </source>
</evidence>
<evidence type="ECO:0000313" key="13">
    <source>
        <dbReference type="Proteomes" id="UP000030641"/>
    </source>
</evidence>
<dbReference type="GO" id="GO:0140359">
    <property type="term" value="F:ABC-type transporter activity"/>
    <property type="evidence" value="ECO:0007669"/>
    <property type="project" value="InterPro"/>
</dbReference>
<organism evidence="12 13">
    <name type="scientific">Aureobasidium subglaciale (strain EXF-2481)</name>
    <name type="common">Aureobasidium pullulans var. subglaciale</name>
    <dbReference type="NCBI Taxonomy" id="1043005"/>
    <lineage>
        <taxon>Eukaryota</taxon>
        <taxon>Fungi</taxon>
        <taxon>Dikarya</taxon>
        <taxon>Ascomycota</taxon>
        <taxon>Pezizomycotina</taxon>
        <taxon>Dothideomycetes</taxon>
        <taxon>Dothideomycetidae</taxon>
        <taxon>Dothideales</taxon>
        <taxon>Saccotheciaceae</taxon>
        <taxon>Aureobasidium</taxon>
    </lineage>
</organism>
<evidence type="ECO:0000256" key="5">
    <source>
        <dbReference type="ARBA" id="ARBA00022741"/>
    </source>
</evidence>
<feature type="transmembrane region" description="Helical" evidence="10">
    <location>
        <begin position="552"/>
        <end position="574"/>
    </location>
</feature>
<dbReference type="InterPro" id="IPR013525">
    <property type="entry name" value="ABC2_TM"/>
</dbReference>
<dbReference type="GO" id="GO:0016887">
    <property type="term" value="F:ATP hydrolysis activity"/>
    <property type="evidence" value="ECO:0007669"/>
    <property type="project" value="InterPro"/>
</dbReference>
<evidence type="ECO:0000256" key="6">
    <source>
        <dbReference type="ARBA" id="ARBA00022840"/>
    </source>
</evidence>
<dbReference type="GeneID" id="25370141"/>
<dbReference type="Gene3D" id="3.40.50.300">
    <property type="entry name" value="P-loop containing nucleotide triphosphate hydrolases"/>
    <property type="match status" value="2"/>
</dbReference>
<feature type="transmembrane region" description="Helical" evidence="10">
    <location>
        <begin position="1251"/>
        <end position="1269"/>
    </location>
</feature>
<feature type="transmembrane region" description="Helical" evidence="10">
    <location>
        <begin position="517"/>
        <end position="540"/>
    </location>
</feature>
<gene>
    <name evidence="12" type="ORF">AUEXF2481DRAFT_65739</name>
</gene>
<dbReference type="InterPro" id="IPR003439">
    <property type="entry name" value="ABC_transporter-like_ATP-bd"/>
</dbReference>
<dbReference type="PROSITE" id="PS00211">
    <property type="entry name" value="ABC_TRANSPORTER_1"/>
    <property type="match status" value="1"/>
</dbReference>
<accession>A0A074YB04</accession>
<proteinExistence type="inferred from homology"/>
<evidence type="ECO:0000256" key="2">
    <source>
        <dbReference type="ARBA" id="ARBA00006012"/>
    </source>
</evidence>
<dbReference type="PANTHER" id="PTHR19241">
    <property type="entry name" value="ATP-BINDING CASSETTE TRANSPORTER"/>
    <property type="match status" value="1"/>
</dbReference>
<dbReference type="RefSeq" id="XP_013343586.1">
    <property type="nucleotide sequence ID" value="XM_013488132.1"/>
</dbReference>
<evidence type="ECO:0000256" key="3">
    <source>
        <dbReference type="ARBA" id="ARBA00022448"/>
    </source>
</evidence>
<dbReference type="GO" id="GO:0005524">
    <property type="term" value="F:ATP binding"/>
    <property type="evidence" value="ECO:0007669"/>
    <property type="project" value="UniProtKB-KW"/>
</dbReference>
<dbReference type="InterPro" id="IPR029481">
    <property type="entry name" value="ABC_trans_N"/>
</dbReference>
<dbReference type="Pfam" id="PF19055">
    <property type="entry name" value="ABC2_membrane_7"/>
    <property type="match status" value="1"/>
</dbReference>
<dbReference type="InterPro" id="IPR010929">
    <property type="entry name" value="PDR_CDR_ABC"/>
</dbReference>
<evidence type="ECO:0000256" key="8">
    <source>
        <dbReference type="ARBA" id="ARBA00023136"/>
    </source>
</evidence>
<evidence type="ECO:0000313" key="12">
    <source>
        <dbReference type="EMBL" id="KEQ94983.1"/>
    </source>
</evidence>
<feature type="transmembrane region" description="Helical" evidence="10">
    <location>
        <begin position="685"/>
        <end position="706"/>
    </location>
</feature>
<keyword evidence="8 10" id="KW-0472">Membrane</keyword>
<dbReference type="CDD" id="cd03232">
    <property type="entry name" value="ABCG_PDR_domain2"/>
    <property type="match status" value="1"/>
</dbReference>